<dbReference type="EMBL" id="CM031832">
    <property type="protein sequence ID" value="KAG6701355.1"/>
    <property type="molecule type" value="Genomic_DNA"/>
</dbReference>
<evidence type="ECO:0000313" key="1">
    <source>
        <dbReference type="EMBL" id="KAG6701355.1"/>
    </source>
</evidence>
<proteinExistence type="predicted"/>
<dbReference type="Proteomes" id="UP000811246">
    <property type="component" value="Chromosome 8"/>
</dbReference>
<evidence type="ECO:0000313" key="2">
    <source>
        <dbReference type="Proteomes" id="UP000811246"/>
    </source>
</evidence>
<accession>A0A922EG21</accession>
<sequence>MVDAIDEYAVGQLKEYGGKIYEIHIGRTGIELSLEIGGYGYSHLNVCFYRTGRERIGPKLFDEMPEGIFLSLVDILGSSKRFATLWVFLIEIRESRCLEINPKILWVVFKDYSRANLPKDAMRTKTVTIDRPNLIYIYLCS</sequence>
<reference evidence="1" key="1">
    <citation type="submission" date="2021-01" db="EMBL/GenBank/DDBJ databases">
        <authorList>
            <person name="Lovell J.T."/>
            <person name="Bentley N."/>
            <person name="Bhattarai G."/>
            <person name="Jenkins J.W."/>
            <person name="Sreedasyam A."/>
            <person name="Alarcon Y."/>
            <person name="Bock C."/>
            <person name="Boston L."/>
            <person name="Carlson J."/>
            <person name="Cervantes K."/>
            <person name="Clermont K."/>
            <person name="Krom N."/>
            <person name="Kubenka K."/>
            <person name="Mamidi S."/>
            <person name="Mattison C."/>
            <person name="Monteros M."/>
            <person name="Pisani C."/>
            <person name="Plott C."/>
            <person name="Rajasekar S."/>
            <person name="Rhein H.S."/>
            <person name="Rohla C."/>
            <person name="Song M."/>
            <person name="Hilaire R.S."/>
            <person name="Shu S."/>
            <person name="Wells L."/>
            <person name="Wang X."/>
            <person name="Webber J."/>
            <person name="Heerema R.J."/>
            <person name="Klein P."/>
            <person name="Conner P."/>
            <person name="Grauke L."/>
            <person name="Grimwood J."/>
            <person name="Schmutz J."/>
            <person name="Randall J.J."/>
        </authorList>
    </citation>
    <scope>NUCLEOTIDE SEQUENCE</scope>
    <source>
        <tissue evidence="1">Leaf</tissue>
    </source>
</reference>
<gene>
    <name evidence="1" type="ORF">I3842_08G161600</name>
</gene>
<name>A0A922EG21_CARIL</name>
<comment type="caution">
    <text evidence="1">The sequence shown here is derived from an EMBL/GenBank/DDBJ whole genome shotgun (WGS) entry which is preliminary data.</text>
</comment>
<protein>
    <submittedName>
        <fullName evidence="1">Uncharacterized protein</fullName>
    </submittedName>
</protein>
<organism evidence="1 2">
    <name type="scientific">Carya illinoinensis</name>
    <name type="common">Pecan</name>
    <dbReference type="NCBI Taxonomy" id="32201"/>
    <lineage>
        <taxon>Eukaryota</taxon>
        <taxon>Viridiplantae</taxon>
        <taxon>Streptophyta</taxon>
        <taxon>Embryophyta</taxon>
        <taxon>Tracheophyta</taxon>
        <taxon>Spermatophyta</taxon>
        <taxon>Magnoliopsida</taxon>
        <taxon>eudicotyledons</taxon>
        <taxon>Gunneridae</taxon>
        <taxon>Pentapetalae</taxon>
        <taxon>rosids</taxon>
        <taxon>fabids</taxon>
        <taxon>Fagales</taxon>
        <taxon>Juglandaceae</taxon>
        <taxon>Carya</taxon>
    </lineage>
</organism>
<dbReference type="AlphaFoldDB" id="A0A922EG21"/>